<organism evidence="2 3">
    <name type="scientific">Staphylococcus capitis</name>
    <dbReference type="NCBI Taxonomy" id="29388"/>
    <lineage>
        <taxon>Bacteria</taxon>
        <taxon>Bacillati</taxon>
        <taxon>Bacillota</taxon>
        <taxon>Bacilli</taxon>
        <taxon>Bacillales</taxon>
        <taxon>Staphylococcaceae</taxon>
        <taxon>Staphylococcus</taxon>
    </lineage>
</organism>
<dbReference type="InterPro" id="IPR014820">
    <property type="entry name" value="PriCT_1"/>
</dbReference>
<evidence type="ECO:0000313" key="2">
    <source>
        <dbReference type="EMBL" id="TBW77752.1"/>
    </source>
</evidence>
<name>A0A7Z8E3C4_STACP</name>
<protein>
    <submittedName>
        <fullName evidence="2">Mobile element-associated protein</fullName>
    </submittedName>
</protein>
<evidence type="ECO:0000313" key="3">
    <source>
        <dbReference type="Proteomes" id="UP000291949"/>
    </source>
</evidence>
<gene>
    <name evidence="2" type="ORF">EQ811_01415</name>
</gene>
<feature type="domain" description="Primase C-terminal 1" evidence="1">
    <location>
        <begin position="224"/>
        <end position="288"/>
    </location>
</feature>
<dbReference type="AlphaFoldDB" id="A0A7Z8E3C4"/>
<dbReference type="EMBL" id="SCHC01000001">
    <property type="protein sequence ID" value="TBW77752.1"/>
    <property type="molecule type" value="Genomic_DNA"/>
</dbReference>
<dbReference type="RefSeq" id="WP_053016517.1">
    <property type="nucleotide sequence ID" value="NZ_JACFTY010000001.1"/>
</dbReference>
<sequence>MNKIQLDNDTQVSVVWYKNVSSKSFKNFYTPKWSELVNLLSDPVVSSDKYFRGSVVYGDISNGVDDEGVEYEKYRNDNNVLYRDVLVLDYDDEDDLSMLHKSIKSELEGFAWFWHTTFRHTNESPRIRLYMPLSERINANEYRAYVRTIAQKIACKIDSGSYEPSRAMALPVIKTEKHPFEFQYNDAAILDKSTLKEWAKLFNITIQTTSKPKFEKRDSSHWGRIAYGVEDGGRNTALTSILGHLFSKRVDEHLIYAFALAWNELCNPPMKRSRVESTFKSVRKIHNNNN</sequence>
<proteinExistence type="predicted"/>
<dbReference type="Proteomes" id="UP000291949">
    <property type="component" value="Unassembled WGS sequence"/>
</dbReference>
<dbReference type="Pfam" id="PF08708">
    <property type="entry name" value="PriCT_1"/>
    <property type="match status" value="1"/>
</dbReference>
<evidence type="ECO:0000259" key="1">
    <source>
        <dbReference type="SMART" id="SM00942"/>
    </source>
</evidence>
<accession>A0A7Z8E3C4</accession>
<comment type="caution">
    <text evidence="2">The sequence shown here is derived from an EMBL/GenBank/DDBJ whole genome shotgun (WGS) entry which is preliminary data.</text>
</comment>
<dbReference type="SMART" id="SM00942">
    <property type="entry name" value="PriCT_1"/>
    <property type="match status" value="1"/>
</dbReference>
<reference evidence="2 3" key="1">
    <citation type="journal article" date="2019" name="Sci. Transl. Med.">
        <title>Quorum sensing between bacterial species on the skin protects against epidermal injury in atopic dermatitis.</title>
        <authorList>
            <person name="Williams M.R."/>
        </authorList>
    </citation>
    <scope>NUCLEOTIDE SEQUENCE [LARGE SCALE GENOMIC DNA]</scope>
    <source>
        <strain evidence="2 3">H8</strain>
    </source>
</reference>